<dbReference type="PROSITE" id="PS00132">
    <property type="entry name" value="CARBOXYPEPT_ZN_1"/>
    <property type="match status" value="1"/>
</dbReference>
<keyword evidence="6" id="KW-0862">Zinc</keyword>
<comment type="caution">
    <text evidence="11">The sequence shown here is derived from an EMBL/GenBank/DDBJ whole genome shotgun (WGS) entry which is preliminary data.</text>
</comment>
<dbReference type="InterPro" id="IPR018392">
    <property type="entry name" value="LysM"/>
</dbReference>
<evidence type="ECO:0000256" key="4">
    <source>
        <dbReference type="ARBA" id="ARBA00022723"/>
    </source>
</evidence>
<dbReference type="Gene3D" id="3.40.630.10">
    <property type="entry name" value="Zn peptidases"/>
    <property type="match status" value="1"/>
</dbReference>
<dbReference type="Proteomes" id="UP000628775">
    <property type="component" value="Unassembled WGS sequence"/>
</dbReference>
<evidence type="ECO:0000259" key="9">
    <source>
        <dbReference type="PROSITE" id="PS51782"/>
    </source>
</evidence>
<dbReference type="PROSITE" id="PS51782">
    <property type="entry name" value="LYSM"/>
    <property type="match status" value="1"/>
</dbReference>
<dbReference type="SUPFAM" id="SSF53187">
    <property type="entry name" value="Zn-dependent exopeptidases"/>
    <property type="match status" value="1"/>
</dbReference>
<organism evidence="11 12">
    <name type="scientific">Pullulanibacillus camelliae</name>
    <dbReference type="NCBI Taxonomy" id="1707096"/>
    <lineage>
        <taxon>Bacteria</taxon>
        <taxon>Bacillati</taxon>
        <taxon>Bacillota</taxon>
        <taxon>Bacilli</taxon>
        <taxon>Bacillales</taxon>
        <taxon>Sporolactobacillaceae</taxon>
        <taxon>Pullulanibacillus</taxon>
    </lineage>
</organism>
<dbReference type="InterPro" id="IPR000834">
    <property type="entry name" value="Peptidase_M14"/>
</dbReference>
<dbReference type="InterPro" id="IPR034274">
    <property type="entry name" value="ENP1_M14_CPD"/>
</dbReference>
<evidence type="ECO:0000256" key="3">
    <source>
        <dbReference type="ARBA" id="ARBA00022670"/>
    </source>
</evidence>
<dbReference type="Pfam" id="PF00246">
    <property type="entry name" value="Peptidase_M14"/>
    <property type="match status" value="1"/>
</dbReference>
<feature type="domain" description="Peptidase M14" evidence="10">
    <location>
        <begin position="108"/>
        <end position="394"/>
    </location>
</feature>
<dbReference type="CDD" id="cd00118">
    <property type="entry name" value="LysM"/>
    <property type="match status" value="1"/>
</dbReference>
<feature type="active site" description="Proton donor/acceptor" evidence="8">
    <location>
        <position position="366"/>
    </location>
</feature>
<evidence type="ECO:0000256" key="1">
    <source>
        <dbReference type="ARBA" id="ARBA00001947"/>
    </source>
</evidence>
<dbReference type="RefSeq" id="WP_188695063.1">
    <property type="nucleotide sequence ID" value="NZ_BMIR01000013.1"/>
</dbReference>
<accession>A0A8J3DWL8</accession>
<reference evidence="11" key="1">
    <citation type="journal article" date="2014" name="Int. J. Syst. Evol. Microbiol.">
        <title>Complete genome sequence of Corynebacterium casei LMG S-19264T (=DSM 44701T), isolated from a smear-ripened cheese.</title>
        <authorList>
            <consortium name="US DOE Joint Genome Institute (JGI-PGF)"/>
            <person name="Walter F."/>
            <person name="Albersmeier A."/>
            <person name="Kalinowski J."/>
            <person name="Ruckert C."/>
        </authorList>
    </citation>
    <scope>NUCLEOTIDE SEQUENCE</scope>
    <source>
        <strain evidence="11">CGMCC 1.15371</strain>
    </source>
</reference>
<dbReference type="InterPro" id="IPR036779">
    <property type="entry name" value="LysM_dom_sf"/>
</dbReference>
<dbReference type="SMART" id="SM00257">
    <property type="entry name" value="LysM"/>
    <property type="match status" value="2"/>
</dbReference>
<feature type="domain" description="LysM" evidence="9">
    <location>
        <begin position="51"/>
        <end position="95"/>
    </location>
</feature>
<reference evidence="11" key="2">
    <citation type="submission" date="2020-09" db="EMBL/GenBank/DDBJ databases">
        <authorList>
            <person name="Sun Q."/>
            <person name="Zhou Y."/>
        </authorList>
    </citation>
    <scope>NUCLEOTIDE SEQUENCE</scope>
    <source>
        <strain evidence="11">CGMCC 1.15371</strain>
    </source>
</reference>
<dbReference type="EMBL" id="BMIR01000013">
    <property type="protein sequence ID" value="GGE46805.1"/>
    <property type="molecule type" value="Genomic_DNA"/>
</dbReference>
<dbReference type="InterPro" id="IPR057246">
    <property type="entry name" value="CARBOXYPEPT_ZN_1"/>
</dbReference>
<evidence type="ECO:0000256" key="6">
    <source>
        <dbReference type="ARBA" id="ARBA00022833"/>
    </source>
</evidence>
<evidence type="ECO:0000313" key="12">
    <source>
        <dbReference type="Proteomes" id="UP000628775"/>
    </source>
</evidence>
<evidence type="ECO:0000259" key="10">
    <source>
        <dbReference type="PROSITE" id="PS52035"/>
    </source>
</evidence>
<keyword evidence="4" id="KW-0479">Metal-binding</keyword>
<comment type="similarity">
    <text evidence="2 8">Belongs to the peptidase M14 family.</text>
</comment>
<dbReference type="GO" id="GO:0004181">
    <property type="term" value="F:metallocarboxypeptidase activity"/>
    <property type="evidence" value="ECO:0007669"/>
    <property type="project" value="InterPro"/>
</dbReference>
<evidence type="ECO:0000256" key="5">
    <source>
        <dbReference type="ARBA" id="ARBA00022801"/>
    </source>
</evidence>
<keyword evidence="12" id="KW-1185">Reference proteome</keyword>
<keyword evidence="5" id="KW-0378">Hydrolase</keyword>
<dbReference type="PANTHER" id="PTHR11705">
    <property type="entry name" value="PROTEASE FAMILY M14 CARBOXYPEPTIDASE A,B"/>
    <property type="match status" value="1"/>
</dbReference>
<evidence type="ECO:0000256" key="8">
    <source>
        <dbReference type="PROSITE-ProRule" id="PRU01379"/>
    </source>
</evidence>
<evidence type="ECO:0000313" key="11">
    <source>
        <dbReference type="EMBL" id="GGE46805.1"/>
    </source>
</evidence>
<dbReference type="SMART" id="SM00631">
    <property type="entry name" value="Zn_pept"/>
    <property type="match status" value="1"/>
</dbReference>
<sequence length="396" mass="45004">MKVTVRESDTFFYYSQLFDIPLALILASNRELDAEQLQPEQQVSIPGYVKHAVKIGPGDSLWRIATQRQLPLDALLLMNPKLDPYHLNAGDSVSIPIRMTKSIIKGNQAYDYQTMIKDINRLSAVYPFIRQQTVGQSVLGKKIPEIQIGQGQKQLHINGAFHAREWITTPVIMTFLNDYLLSLTNRRTLRGLSMAPFYETTTLSIVPMVNVDGVDLVIHGADAAEERKADVLKMNGGQSDFSQWKANIHGVDLNDQFPAGWDIEQQRREQSPGPADYPGAHPLSEPEAKAIAELTKQRDFERVIAFHTQGEEFYWGFEKKEPPEAENIATEFARVSGYKPIQYVDSYAGYKDWFINEWRKPGFTVELGREKNPVPLSQFAEIYQKALGIFLANFYM</sequence>
<evidence type="ECO:0000256" key="7">
    <source>
        <dbReference type="ARBA" id="ARBA00023049"/>
    </source>
</evidence>
<dbReference type="Gene3D" id="3.10.350.10">
    <property type="entry name" value="LysM domain"/>
    <property type="match status" value="1"/>
</dbReference>
<protein>
    <submittedName>
        <fullName evidence="11">Peptidase M14</fullName>
    </submittedName>
</protein>
<name>A0A8J3DWL8_9BACL</name>
<dbReference type="CDD" id="cd06229">
    <property type="entry name" value="M14_Endopeptidase_I"/>
    <property type="match status" value="1"/>
</dbReference>
<keyword evidence="3" id="KW-0645">Protease</keyword>
<keyword evidence="7" id="KW-0482">Metalloprotease</keyword>
<dbReference type="GO" id="GO:0006508">
    <property type="term" value="P:proteolysis"/>
    <property type="evidence" value="ECO:0007669"/>
    <property type="project" value="UniProtKB-KW"/>
</dbReference>
<dbReference type="PROSITE" id="PS52035">
    <property type="entry name" value="PEPTIDASE_M14"/>
    <property type="match status" value="1"/>
</dbReference>
<dbReference type="AlphaFoldDB" id="A0A8J3DWL8"/>
<dbReference type="GO" id="GO:0005615">
    <property type="term" value="C:extracellular space"/>
    <property type="evidence" value="ECO:0007669"/>
    <property type="project" value="TreeGrafter"/>
</dbReference>
<evidence type="ECO:0000256" key="2">
    <source>
        <dbReference type="ARBA" id="ARBA00005988"/>
    </source>
</evidence>
<proteinExistence type="inferred from homology"/>
<comment type="cofactor">
    <cofactor evidence="1">
        <name>Zn(2+)</name>
        <dbReference type="ChEBI" id="CHEBI:29105"/>
    </cofactor>
</comment>
<dbReference type="GO" id="GO:0008270">
    <property type="term" value="F:zinc ion binding"/>
    <property type="evidence" value="ECO:0007669"/>
    <property type="project" value="InterPro"/>
</dbReference>
<gene>
    <name evidence="11" type="ORF">GCM10011391_27070</name>
</gene>
<dbReference type="Pfam" id="PF01476">
    <property type="entry name" value="LysM"/>
    <property type="match status" value="2"/>
</dbReference>
<dbReference type="PANTHER" id="PTHR11705:SF143">
    <property type="entry name" value="SLL0236 PROTEIN"/>
    <property type="match status" value="1"/>
</dbReference>